<evidence type="ECO:0000313" key="1">
    <source>
        <dbReference type="EMBL" id="VVC37524.1"/>
    </source>
</evidence>
<name>A0A5E4N7H1_9HEMI</name>
<proteinExistence type="predicted"/>
<dbReference type="InterPro" id="IPR053347">
    <property type="entry name" value="Axonemal_MT_stabilizer"/>
</dbReference>
<gene>
    <name evidence="1" type="ORF">CINCED_3A005044</name>
</gene>
<reference evidence="1 2" key="1">
    <citation type="submission" date="2019-08" db="EMBL/GenBank/DDBJ databases">
        <authorList>
            <person name="Alioto T."/>
            <person name="Alioto T."/>
            <person name="Gomez Garrido J."/>
        </authorList>
    </citation>
    <scope>NUCLEOTIDE SEQUENCE [LARGE SCALE GENOMIC DNA]</scope>
</reference>
<organism evidence="1 2">
    <name type="scientific">Cinara cedri</name>
    <dbReference type="NCBI Taxonomy" id="506608"/>
    <lineage>
        <taxon>Eukaryota</taxon>
        <taxon>Metazoa</taxon>
        <taxon>Ecdysozoa</taxon>
        <taxon>Arthropoda</taxon>
        <taxon>Hexapoda</taxon>
        <taxon>Insecta</taxon>
        <taxon>Pterygota</taxon>
        <taxon>Neoptera</taxon>
        <taxon>Paraneoptera</taxon>
        <taxon>Hemiptera</taxon>
        <taxon>Sternorrhyncha</taxon>
        <taxon>Aphidomorpha</taxon>
        <taxon>Aphidoidea</taxon>
        <taxon>Aphididae</taxon>
        <taxon>Lachninae</taxon>
        <taxon>Cinara</taxon>
    </lineage>
</organism>
<dbReference type="EMBL" id="CABPRJ010001448">
    <property type="protein sequence ID" value="VVC37524.1"/>
    <property type="molecule type" value="Genomic_DNA"/>
</dbReference>
<dbReference type="PANTHER" id="PTHR37404">
    <property type="entry name" value="HCG1796489"/>
    <property type="match status" value="1"/>
</dbReference>
<protein>
    <submittedName>
        <fullName evidence="1">Uncharacterized protein</fullName>
    </submittedName>
</protein>
<dbReference type="AlphaFoldDB" id="A0A5E4N7H1"/>
<dbReference type="Proteomes" id="UP000325440">
    <property type="component" value="Unassembled WGS sequence"/>
</dbReference>
<evidence type="ECO:0000313" key="2">
    <source>
        <dbReference type="Proteomes" id="UP000325440"/>
    </source>
</evidence>
<accession>A0A5E4N7H1</accession>
<dbReference type="OrthoDB" id="382863at2759"/>
<dbReference type="PANTHER" id="PTHR37404:SF1">
    <property type="entry name" value="HCG1796489"/>
    <property type="match status" value="1"/>
</dbReference>
<sequence>MYQNDTCSTSYRVAHKYQPSDTLDSNVTALDTQKKSIPNNPNLKQWNYETTTNINHDFKLNTMDTMQKSPISDRNDRIRYLMPHWEKYWSTFLRPINTITQNEFNSNFTKSKFTLDGNEIPISCIRPKQCLDVRKDIPLMSVPTISEKGVIRKRDPYVSTQKLAYIKINPITNKQLNSKFQKRKKILPEYESFYTEPIFNRLNTIRLIPNTLKHVPHNGLRTVMSESYKTPINKLSEYENTVEVPIAIPNYPSSALIFTVPGMYTTEYSIIGTHKRCNI</sequence>
<keyword evidence="2" id="KW-1185">Reference proteome</keyword>